<proteinExistence type="predicted"/>
<accession>A0A1Z5JXB3</accession>
<protein>
    <submittedName>
        <fullName evidence="2">Uncharacterized protein</fullName>
    </submittedName>
</protein>
<sequence>MQHSAHNASNMAPYPRAPLQAVNARYPSRPEAGSQEQDSLAAKSSHRADMALPLMRTYNAPNEGRPQRPSPPERAFHHQGEMHAYGGGAFPHSTPSSHPRNYNGQYSGMMPQMHNPMMYPQRQGRPFPPFHGMNHYPYQPNVMNYQSTPLAHGHFHRPVRNTPEFSYPPDPMHYRMQEIVMANSQSSDDHHNSPRSPSPPPAPPTKQVPSSAPPKIRTEKMEQKNKPPMNQRLEESFGKTLREPSSTSAFHKVENGVPAKSGKATPSVQDASLLLGLRSNSASKSPIPGAIPHHDIALEEEATEPSSPSSRPPPCIIPDDYPKRLALPTDNLHLNSLHCFIRSELLELFVIEPGKDETSNTMTGRIGLQCVHCAANRVNDPKRENEATMAVFYPKSCNEIYRLVTNWTRCHLSKCKNLPPSVRKEWELRRAVDKSRGKTPYWAESARELGLVDCTLSRAGGVRFGSKAVKEPGKKSVSR</sequence>
<evidence type="ECO:0000256" key="1">
    <source>
        <dbReference type="SAM" id="MobiDB-lite"/>
    </source>
</evidence>
<evidence type="ECO:0000313" key="3">
    <source>
        <dbReference type="Proteomes" id="UP000198406"/>
    </source>
</evidence>
<reference evidence="2 3" key="1">
    <citation type="journal article" date="2015" name="Plant Cell">
        <title>Oil accumulation by the oleaginous diatom Fistulifera solaris as revealed by the genome and transcriptome.</title>
        <authorList>
            <person name="Tanaka T."/>
            <person name="Maeda Y."/>
            <person name="Veluchamy A."/>
            <person name="Tanaka M."/>
            <person name="Abida H."/>
            <person name="Marechal E."/>
            <person name="Bowler C."/>
            <person name="Muto M."/>
            <person name="Sunaga Y."/>
            <person name="Tanaka M."/>
            <person name="Yoshino T."/>
            <person name="Taniguchi T."/>
            <person name="Fukuda Y."/>
            <person name="Nemoto M."/>
            <person name="Matsumoto M."/>
            <person name="Wong P.S."/>
            <person name="Aburatani S."/>
            <person name="Fujibuchi W."/>
        </authorList>
    </citation>
    <scope>NUCLEOTIDE SEQUENCE [LARGE SCALE GENOMIC DNA]</scope>
    <source>
        <strain evidence="2 3">JPCC DA0580</strain>
    </source>
</reference>
<feature type="region of interest" description="Disordered" evidence="1">
    <location>
        <begin position="183"/>
        <end position="266"/>
    </location>
</feature>
<feature type="compositionally biased region" description="Basic and acidic residues" evidence="1">
    <location>
        <begin position="232"/>
        <end position="242"/>
    </location>
</feature>
<dbReference type="Proteomes" id="UP000198406">
    <property type="component" value="Unassembled WGS sequence"/>
</dbReference>
<evidence type="ECO:0000313" key="2">
    <source>
        <dbReference type="EMBL" id="GAX18687.1"/>
    </source>
</evidence>
<name>A0A1Z5JXB3_FISSO</name>
<feature type="region of interest" description="Disordered" evidence="1">
    <location>
        <begin position="1"/>
        <end position="45"/>
    </location>
</feature>
<feature type="compositionally biased region" description="Polar residues" evidence="1">
    <location>
        <begin position="1"/>
        <end position="10"/>
    </location>
</feature>
<dbReference type="OrthoDB" id="48839at2759"/>
<feature type="compositionally biased region" description="Pro residues" evidence="1">
    <location>
        <begin position="196"/>
        <end position="206"/>
    </location>
</feature>
<dbReference type="InParanoid" id="A0A1Z5JXB3"/>
<comment type="caution">
    <text evidence="2">The sequence shown here is derived from an EMBL/GenBank/DDBJ whole genome shotgun (WGS) entry which is preliminary data.</text>
</comment>
<feature type="compositionally biased region" description="Basic and acidic residues" evidence="1">
    <location>
        <begin position="216"/>
        <end position="225"/>
    </location>
</feature>
<dbReference type="EMBL" id="BDSP01000131">
    <property type="protein sequence ID" value="GAX18687.1"/>
    <property type="molecule type" value="Genomic_DNA"/>
</dbReference>
<dbReference type="AlphaFoldDB" id="A0A1Z5JXB3"/>
<gene>
    <name evidence="2" type="ORF">FisN_10Hh100</name>
</gene>
<keyword evidence="3" id="KW-1185">Reference proteome</keyword>
<organism evidence="2 3">
    <name type="scientific">Fistulifera solaris</name>
    <name type="common">Oleaginous diatom</name>
    <dbReference type="NCBI Taxonomy" id="1519565"/>
    <lineage>
        <taxon>Eukaryota</taxon>
        <taxon>Sar</taxon>
        <taxon>Stramenopiles</taxon>
        <taxon>Ochrophyta</taxon>
        <taxon>Bacillariophyta</taxon>
        <taxon>Bacillariophyceae</taxon>
        <taxon>Bacillariophycidae</taxon>
        <taxon>Naviculales</taxon>
        <taxon>Naviculaceae</taxon>
        <taxon>Fistulifera</taxon>
    </lineage>
</organism>